<evidence type="ECO:0000256" key="1">
    <source>
        <dbReference type="SAM" id="MobiDB-lite"/>
    </source>
</evidence>
<accession>A0AAI9XST2</accession>
<feature type="domain" description="PA14" evidence="2">
    <location>
        <begin position="460"/>
        <end position="636"/>
    </location>
</feature>
<name>A0AAI9XST2_9PEZI</name>
<sequence>MLVIVTLTTPTGFIIIVVSTGTQAGVTTLPQTDPTGTTTVVTFVPLVTGGLITLTSTGTQTGVTTIIPTDPAGTTSVITFVPPITGFLTTVISTATQTGLTTITPTGLGGTTSVITFVNPSSTSSSSSTSTTTTPGPTYSCDAGGYLIQNTTLYRLNLTTGVEQTVAANIGPGGQINAIGYNILDNFIYGITPVNGVNRIIRIASDGRTTLVGPPLSSNIYYNAGDIDILGRYWVSSNGEQWVQIDMNPASSTFGQEIATGTSTLPTTDEAIADWVYVPGGGDYLYSLTTATGNTNGQSALIRWSLTDHTWTTVRTYAAINGNELFGALYASSNSKFYASDNRSGNIYEININSGQPRLITAGPVSSLNDGARCVYAADPDVLSTTTSTSSTTSSSTTSITGFLTTVVSTGTQTGLITITPTGLDGTTSIMTFVPPSTTSTTSTSATTAPAACTPLCSSGAGTGLTVKTYPNPFGTGYGFAGNRSVPNLSGVTPLGVSSSTNLSMSYFNTGSGAYLPGSTRQVAGLTVDANNFTATWTGYFEPPLSGSWRICTLGDDEVSLFLGNGEAFTCGNSGDSGSLALAANYGGGYTCSARILTAGLLYPYRAVYGQIRSESVMTILFQPPGGQNTTDFPFYLYPEDTNCVANNNPQTTTPLTTSVQTSTTSKTSTTSTSTTSTSPTASCTPGLEWAFYQMVQAPTSTQSLPGQIPFHDATADGQANWKTTYFNVNTVLAGQSPIDTGTTLTIGYPQCLNTPPTVYGKQEPGNSQYTIIQHIGYFHPTSTGNYVFNLGNVDDAVYLWLGSKAISSFSNGNADLIVDYYETPTVQSFTFAATAGSYVPIRILQVNAQGCSKLAFYVTDPSGASIVSETIPVQNQQLTAGCPGSTVAPPFSF</sequence>
<protein>
    <recommendedName>
        <fullName evidence="2">PA14 domain-containing protein</fullName>
    </recommendedName>
</protein>
<comment type="caution">
    <text evidence="3">The sequence shown here is derived from an EMBL/GenBank/DDBJ whole genome shotgun (WGS) entry which is preliminary data.</text>
</comment>
<dbReference type="InterPro" id="IPR037524">
    <property type="entry name" value="PA14/GLEYA"/>
</dbReference>
<dbReference type="AlphaFoldDB" id="A0AAI9XST2"/>
<dbReference type="InterPro" id="IPR054215">
    <property type="entry name" value="DUF6923"/>
</dbReference>
<dbReference type="SUPFAM" id="SSF82171">
    <property type="entry name" value="DPP6 N-terminal domain-like"/>
    <property type="match status" value="1"/>
</dbReference>
<dbReference type="InterPro" id="IPR018871">
    <property type="entry name" value="GLEYA_adhesin_domain"/>
</dbReference>
<feature type="domain" description="PA14" evidence="2">
    <location>
        <begin position="717"/>
        <end position="876"/>
    </location>
</feature>
<dbReference type="Pfam" id="PF21959">
    <property type="entry name" value="DUF6923"/>
    <property type="match status" value="1"/>
</dbReference>
<dbReference type="EMBL" id="MPDP01000270">
    <property type="protein sequence ID" value="KAK1462464.1"/>
    <property type="molecule type" value="Genomic_DNA"/>
</dbReference>
<feature type="region of interest" description="Disordered" evidence="1">
    <location>
        <begin position="647"/>
        <end position="682"/>
    </location>
</feature>
<keyword evidence="4" id="KW-1185">Reference proteome</keyword>
<organism evidence="3 4">
    <name type="scientific">Colletotrichum cuscutae</name>
    <dbReference type="NCBI Taxonomy" id="1209917"/>
    <lineage>
        <taxon>Eukaryota</taxon>
        <taxon>Fungi</taxon>
        <taxon>Dikarya</taxon>
        <taxon>Ascomycota</taxon>
        <taxon>Pezizomycotina</taxon>
        <taxon>Sordariomycetes</taxon>
        <taxon>Hypocreomycetidae</taxon>
        <taxon>Glomerellales</taxon>
        <taxon>Glomerellaceae</taxon>
        <taxon>Colletotrichum</taxon>
        <taxon>Colletotrichum acutatum species complex</taxon>
    </lineage>
</organism>
<evidence type="ECO:0000259" key="2">
    <source>
        <dbReference type="PROSITE" id="PS51820"/>
    </source>
</evidence>
<dbReference type="PROSITE" id="PS51820">
    <property type="entry name" value="PA14"/>
    <property type="match status" value="2"/>
</dbReference>
<proteinExistence type="predicted"/>
<gene>
    <name evidence="3" type="ORF">CCUS01_08651</name>
</gene>
<dbReference type="Gene3D" id="2.60.120.1560">
    <property type="match status" value="2"/>
</dbReference>
<evidence type="ECO:0000313" key="4">
    <source>
        <dbReference type="Proteomes" id="UP001239213"/>
    </source>
</evidence>
<dbReference type="Pfam" id="PF10528">
    <property type="entry name" value="GLEYA"/>
    <property type="match status" value="2"/>
</dbReference>
<dbReference type="Proteomes" id="UP001239213">
    <property type="component" value="Unassembled WGS sequence"/>
</dbReference>
<feature type="compositionally biased region" description="Low complexity" evidence="1">
    <location>
        <begin position="652"/>
        <end position="682"/>
    </location>
</feature>
<evidence type="ECO:0000313" key="3">
    <source>
        <dbReference type="EMBL" id="KAK1462464.1"/>
    </source>
</evidence>
<reference evidence="3" key="1">
    <citation type="submission" date="2016-11" db="EMBL/GenBank/DDBJ databases">
        <title>The genome sequence of Colletotrichum cuscutae.</title>
        <authorList>
            <person name="Baroncelli R."/>
        </authorList>
    </citation>
    <scope>NUCLEOTIDE SEQUENCE</scope>
    <source>
        <strain evidence="3">IMI 304802</strain>
    </source>
</reference>
<dbReference type="SUPFAM" id="SSF56988">
    <property type="entry name" value="Anthrax protective antigen"/>
    <property type="match status" value="2"/>
</dbReference>